<dbReference type="EMBL" id="AP011666">
    <property type="protein sequence ID" value="BAL53753.1"/>
    <property type="molecule type" value="Genomic_DNA"/>
</dbReference>
<dbReference type="AlphaFoldDB" id="H5SC67"/>
<name>H5SC67_9BACT</name>
<reference evidence="1" key="2">
    <citation type="journal article" date="2012" name="PLoS ONE">
        <title>A Deeply Branching Thermophilic Bacterium with an Ancient Acetyl-CoA Pathway Dominates a Subsurface Ecosystem.</title>
        <authorList>
            <person name="Takami H."/>
            <person name="Noguchi H."/>
            <person name="Takaki Y."/>
            <person name="Uchiyama I."/>
            <person name="Toyoda A."/>
            <person name="Nishi S."/>
            <person name="Chee G.-J."/>
            <person name="Arai W."/>
            <person name="Nunoura T."/>
            <person name="Itoh T."/>
            <person name="Hattori M."/>
            <person name="Takai K."/>
        </authorList>
    </citation>
    <scope>NUCLEOTIDE SEQUENCE</scope>
</reference>
<reference evidence="1" key="1">
    <citation type="journal article" date="2005" name="Environ. Microbiol.">
        <title>Genetic and functional properties of uncultivated thermophilic crenarchaeotes from a subsurface gold mine as revealed by analysis of genome fragments.</title>
        <authorList>
            <person name="Nunoura T."/>
            <person name="Hirayama H."/>
            <person name="Takami H."/>
            <person name="Oida H."/>
            <person name="Nishi S."/>
            <person name="Shimamura S."/>
            <person name="Suzuki Y."/>
            <person name="Inagaki F."/>
            <person name="Takai K."/>
            <person name="Nealson K.H."/>
            <person name="Horikoshi K."/>
        </authorList>
    </citation>
    <scope>NUCLEOTIDE SEQUENCE</scope>
</reference>
<protein>
    <submittedName>
        <fullName evidence="1">Uncharacterized protein</fullName>
    </submittedName>
</protein>
<evidence type="ECO:0000313" key="1">
    <source>
        <dbReference type="EMBL" id="BAL53753.1"/>
    </source>
</evidence>
<sequence length="174" mass="18030">MNNPIVWVLVAVAAAVVAGLVFFMSSSPPAGPAPETLIPDAIEGFLLVAKEARIEPVFPGEAYSSHAFYTPAPGGPWSGKIERLGITIFTFKDPTKISEARALLLQGAQTESVALDGHTAELAPEPDGVGLFWQSGALFVAIFVSAPSGSDADIETLKSAALAAGRAVLAKVTR</sequence>
<proteinExistence type="predicted"/>
<accession>H5SC67</accession>
<gene>
    <name evidence="1" type="ORF">HGMM_F08F07C12</name>
</gene>
<organism evidence="1">
    <name type="scientific">uncultured Acetothermia bacterium</name>
    <dbReference type="NCBI Taxonomy" id="236499"/>
    <lineage>
        <taxon>Bacteria</taxon>
        <taxon>Candidatus Bipolaricaulota</taxon>
        <taxon>environmental samples</taxon>
    </lineage>
</organism>